<organism evidence="13 14">
    <name type="scientific">Aspergillus wentii DTO 134E9</name>
    <dbReference type="NCBI Taxonomy" id="1073089"/>
    <lineage>
        <taxon>Eukaryota</taxon>
        <taxon>Fungi</taxon>
        <taxon>Dikarya</taxon>
        <taxon>Ascomycota</taxon>
        <taxon>Pezizomycotina</taxon>
        <taxon>Eurotiomycetes</taxon>
        <taxon>Eurotiomycetidae</taxon>
        <taxon>Eurotiales</taxon>
        <taxon>Aspergillaceae</taxon>
        <taxon>Aspergillus</taxon>
        <taxon>Aspergillus subgen. Cremei</taxon>
    </lineage>
</organism>
<dbReference type="PANTHER" id="PTHR12428">
    <property type="entry name" value="OXA1"/>
    <property type="match status" value="1"/>
</dbReference>
<dbReference type="InterPro" id="IPR028055">
    <property type="entry name" value="YidC/Oxa/ALB_C"/>
</dbReference>
<feature type="region of interest" description="Disordered" evidence="10">
    <location>
        <begin position="379"/>
        <end position="466"/>
    </location>
</feature>
<dbReference type="PANTHER" id="PTHR12428:SF66">
    <property type="entry name" value="MITOCHONDRIAL INNER MEMBRANE PROTEIN OXA1L"/>
    <property type="match status" value="1"/>
</dbReference>
<evidence type="ECO:0000313" key="14">
    <source>
        <dbReference type="Proteomes" id="UP000184383"/>
    </source>
</evidence>
<evidence type="ECO:0000256" key="4">
    <source>
        <dbReference type="ARBA" id="ARBA00022792"/>
    </source>
</evidence>
<dbReference type="RefSeq" id="XP_040686700.1">
    <property type="nucleotide sequence ID" value="XM_040828652.1"/>
</dbReference>
<evidence type="ECO:0000256" key="5">
    <source>
        <dbReference type="ARBA" id="ARBA00022946"/>
    </source>
</evidence>
<evidence type="ECO:0000256" key="7">
    <source>
        <dbReference type="ARBA" id="ARBA00023128"/>
    </source>
</evidence>
<dbReference type="EMBL" id="KV878214">
    <property type="protein sequence ID" value="OJJ33023.1"/>
    <property type="molecule type" value="Genomic_DNA"/>
</dbReference>
<proteinExistence type="inferred from homology"/>
<dbReference type="AlphaFoldDB" id="A0A1L9RDU0"/>
<protein>
    <recommendedName>
        <fullName evidence="12">Membrane insertase YidC/Oxa/ALB C-terminal domain-containing protein</fullName>
    </recommendedName>
</protein>
<evidence type="ECO:0000256" key="9">
    <source>
        <dbReference type="RuleBase" id="RU003945"/>
    </source>
</evidence>
<keyword evidence="8 11" id="KW-0472">Membrane</keyword>
<keyword evidence="5" id="KW-0809">Transit peptide</keyword>
<keyword evidence="7" id="KW-0496">Mitochondrion</keyword>
<evidence type="ECO:0000256" key="3">
    <source>
        <dbReference type="ARBA" id="ARBA00022692"/>
    </source>
</evidence>
<evidence type="ECO:0000256" key="6">
    <source>
        <dbReference type="ARBA" id="ARBA00022989"/>
    </source>
</evidence>
<dbReference type="OrthoDB" id="2148490at2759"/>
<dbReference type="Proteomes" id="UP000184383">
    <property type="component" value="Unassembled WGS sequence"/>
</dbReference>
<sequence>MSSFRSQTAKLPTRYGRLNQTLSGNLSWRATSSLPGPSSARFNSTTSAASASTAAAATETVSDAPGDLSDISATDINLIPEKVGYLKELGLDYGWGPSAMIEYVIEHLHIWGGMPWWASIIGAGVLVRLALLKPVLGAADTSARMQSIKHIVNPLRSQMMAYGKEGNQAEMTRARAELQDVHIRHGVKPWKSFLPLIQIPFGFGCYRVVKGMTSLPVPGLASEQLLWLQDLTVADPYYILPAITALSMHLSFRKGGESGMNEMSQTSFGKMFLYGLPAFSTLFVAFFPSALQLYFVGTGLMALGQSYLLSSNSFRRFANIAIAKPSASGGSAGQGQSEQSKAIRMLSDAITAEKAKMKTESPSADLSFIDRALNSIKESKQNITRDATEKLNDMRGNPSKNPDGSPVAPPRLSEKDLKTAADYEKRRNEEEEWKREERNHARRQAYMQAMENEREKARSSLKSKQR</sequence>
<feature type="compositionally biased region" description="Basic and acidic residues" evidence="10">
    <location>
        <begin position="412"/>
        <end position="439"/>
    </location>
</feature>
<dbReference type="CDD" id="cd20069">
    <property type="entry name" value="5TM_Oxa1-like"/>
    <property type="match status" value="1"/>
</dbReference>
<name>A0A1L9RDU0_ASPWE</name>
<dbReference type="GO" id="GO:0032977">
    <property type="term" value="F:membrane insertase activity"/>
    <property type="evidence" value="ECO:0007669"/>
    <property type="project" value="InterPro"/>
</dbReference>
<keyword evidence="14" id="KW-1185">Reference proteome</keyword>
<dbReference type="VEuPathDB" id="FungiDB:ASPWEDRAFT_116382"/>
<feature type="domain" description="Membrane insertase YidC/Oxa/ALB C-terminal" evidence="12">
    <location>
        <begin position="116"/>
        <end position="309"/>
    </location>
</feature>
<keyword evidence="6 11" id="KW-1133">Transmembrane helix</keyword>
<keyword evidence="4" id="KW-0999">Mitochondrion inner membrane</keyword>
<evidence type="ECO:0000256" key="1">
    <source>
        <dbReference type="ARBA" id="ARBA00004448"/>
    </source>
</evidence>
<evidence type="ECO:0000256" key="11">
    <source>
        <dbReference type="SAM" id="Phobius"/>
    </source>
</evidence>
<evidence type="ECO:0000256" key="8">
    <source>
        <dbReference type="ARBA" id="ARBA00023136"/>
    </source>
</evidence>
<reference evidence="14" key="1">
    <citation type="journal article" date="2017" name="Genome Biol.">
        <title>Comparative genomics reveals high biological diversity and specific adaptations in the industrially and medically important fungal genus Aspergillus.</title>
        <authorList>
            <person name="de Vries R.P."/>
            <person name="Riley R."/>
            <person name="Wiebenga A."/>
            <person name="Aguilar-Osorio G."/>
            <person name="Amillis S."/>
            <person name="Uchima C.A."/>
            <person name="Anderluh G."/>
            <person name="Asadollahi M."/>
            <person name="Askin M."/>
            <person name="Barry K."/>
            <person name="Battaglia E."/>
            <person name="Bayram O."/>
            <person name="Benocci T."/>
            <person name="Braus-Stromeyer S.A."/>
            <person name="Caldana C."/>
            <person name="Canovas D."/>
            <person name="Cerqueira G.C."/>
            <person name="Chen F."/>
            <person name="Chen W."/>
            <person name="Choi C."/>
            <person name="Clum A."/>
            <person name="Dos Santos R.A."/>
            <person name="Damasio A.R."/>
            <person name="Diallinas G."/>
            <person name="Emri T."/>
            <person name="Fekete E."/>
            <person name="Flipphi M."/>
            <person name="Freyberg S."/>
            <person name="Gallo A."/>
            <person name="Gournas C."/>
            <person name="Habgood R."/>
            <person name="Hainaut M."/>
            <person name="Harispe M.L."/>
            <person name="Henrissat B."/>
            <person name="Hilden K.S."/>
            <person name="Hope R."/>
            <person name="Hossain A."/>
            <person name="Karabika E."/>
            <person name="Karaffa L."/>
            <person name="Karanyi Z."/>
            <person name="Krasevec N."/>
            <person name="Kuo A."/>
            <person name="Kusch H."/>
            <person name="LaButti K."/>
            <person name="Lagendijk E.L."/>
            <person name="Lapidus A."/>
            <person name="Levasseur A."/>
            <person name="Lindquist E."/>
            <person name="Lipzen A."/>
            <person name="Logrieco A.F."/>
            <person name="MacCabe A."/>
            <person name="Maekelae M.R."/>
            <person name="Malavazi I."/>
            <person name="Melin P."/>
            <person name="Meyer V."/>
            <person name="Mielnichuk N."/>
            <person name="Miskei M."/>
            <person name="Molnar A.P."/>
            <person name="Mule G."/>
            <person name="Ngan C.Y."/>
            <person name="Orejas M."/>
            <person name="Orosz E."/>
            <person name="Ouedraogo J.P."/>
            <person name="Overkamp K.M."/>
            <person name="Park H.-S."/>
            <person name="Perrone G."/>
            <person name="Piumi F."/>
            <person name="Punt P.J."/>
            <person name="Ram A.F."/>
            <person name="Ramon A."/>
            <person name="Rauscher S."/>
            <person name="Record E."/>
            <person name="Riano-Pachon D.M."/>
            <person name="Robert V."/>
            <person name="Roehrig J."/>
            <person name="Ruller R."/>
            <person name="Salamov A."/>
            <person name="Salih N.S."/>
            <person name="Samson R.A."/>
            <person name="Sandor E."/>
            <person name="Sanguinetti M."/>
            <person name="Schuetze T."/>
            <person name="Sepcic K."/>
            <person name="Shelest E."/>
            <person name="Sherlock G."/>
            <person name="Sophianopoulou V."/>
            <person name="Squina F.M."/>
            <person name="Sun H."/>
            <person name="Susca A."/>
            <person name="Todd R.B."/>
            <person name="Tsang A."/>
            <person name="Unkles S.E."/>
            <person name="van de Wiele N."/>
            <person name="van Rossen-Uffink D."/>
            <person name="Oliveira J.V."/>
            <person name="Vesth T.C."/>
            <person name="Visser J."/>
            <person name="Yu J.-H."/>
            <person name="Zhou M."/>
            <person name="Andersen M.R."/>
            <person name="Archer D.B."/>
            <person name="Baker S.E."/>
            <person name="Benoit I."/>
            <person name="Brakhage A.A."/>
            <person name="Braus G.H."/>
            <person name="Fischer R."/>
            <person name="Frisvad J.C."/>
            <person name="Goldman G.H."/>
            <person name="Houbraken J."/>
            <person name="Oakley B."/>
            <person name="Pocsi I."/>
            <person name="Scazzocchio C."/>
            <person name="Seiboth B."/>
            <person name="vanKuyk P.A."/>
            <person name="Wortman J."/>
            <person name="Dyer P.S."/>
            <person name="Grigoriev I.V."/>
        </authorList>
    </citation>
    <scope>NUCLEOTIDE SEQUENCE [LARGE SCALE GENOMIC DNA]</scope>
    <source>
        <strain evidence="14">DTO 134E9</strain>
    </source>
</reference>
<evidence type="ECO:0000256" key="2">
    <source>
        <dbReference type="ARBA" id="ARBA00009877"/>
    </source>
</evidence>
<feature type="transmembrane region" description="Helical" evidence="11">
    <location>
        <begin position="271"/>
        <end position="287"/>
    </location>
</feature>
<dbReference type="GO" id="GO:0005743">
    <property type="term" value="C:mitochondrial inner membrane"/>
    <property type="evidence" value="ECO:0007669"/>
    <property type="project" value="UniProtKB-SubCell"/>
</dbReference>
<dbReference type="STRING" id="1073089.A0A1L9RDU0"/>
<comment type="similarity">
    <text evidence="2 9">Belongs to the OXA1/ALB3/YidC family.</text>
</comment>
<accession>A0A1L9RDU0</accession>
<dbReference type="GeneID" id="63744500"/>
<evidence type="ECO:0000259" key="12">
    <source>
        <dbReference type="Pfam" id="PF02096"/>
    </source>
</evidence>
<evidence type="ECO:0000256" key="10">
    <source>
        <dbReference type="SAM" id="MobiDB-lite"/>
    </source>
</evidence>
<evidence type="ECO:0000313" key="13">
    <source>
        <dbReference type="EMBL" id="OJJ33023.1"/>
    </source>
</evidence>
<dbReference type="GO" id="GO:0032979">
    <property type="term" value="P:protein insertion into mitochondrial inner membrane from matrix"/>
    <property type="evidence" value="ECO:0007669"/>
    <property type="project" value="TreeGrafter"/>
</dbReference>
<dbReference type="NCBIfam" id="TIGR03592">
    <property type="entry name" value="yidC_oxa1_cterm"/>
    <property type="match status" value="1"/>
</dbReference>
<keyword evidence="3 9" id="KW-0812">Transmembrane</keyword>
<dbReference type="Pfam" id="PF02096">
    <property type="entry name" value="60KD_IMP"/>
    <property type="match status" value="1"/>
</dbReference>
<comment type="subcellular location">
    <subcellularLocation>
        <location evidence="9">Membrane</location>
        <topology evidence="9">Multi-pass membrane protein</topology>
    </subcellularLocation>
    <subcellularLocation>
        <location evidence="1">Mitochondrion inner membrane</location>
        <topology evidence="1">Multi-pass membrane protein</topology>
    </subcellularLocation>
</comment>
<dbReference type="InterPro" id="IPR001708">
    <property type="entry name" value="YidC/ALB3/OXA1/COX18"/>
</dbReference>
<gene>
    <name evidence="13" type="ORF">ASPWEDRAFT_116382</name>
</gene>